<gene>
    <name evidence="2" type="ORF">HPB52_022166</name>
</gene>
<feature type="compositionally biased region" description="Low complexity" evidence="1">
    <location>
        <begin position="171"/>
        <end position="193"/>
    </location>
</feature>
<protein>
    <submittedName>
        <fullName evidence="2">Uncharacterized protein</fullName>
    </submittedName>
</protein>
<feature type="region of interest" description="Disordered" evidence="1">
    <location>
        <begin position="155"/>
        <end position="217"/>
    </location>
</feature>
<dbReference type="AlphaFoldDB" id="A0A9D4QC53"/>
<name>A0A9D4QC53_RHISA</name>
<dbReference type="EMBL" id="JABSTV010001247">
    <property type="protein sequence ID" value="KAH7973160.1"/>
    <property type="molecule type" value="Genomic_DNA"/>
</dbReference>
<feature type="compositionally biased region" description="Polar residues" evidence="1">
    <location>
        <begin position="238"/>
        <end position="258"/>
    </location>
</feature>
<comment type="caution">
    <text evidence="2">The sequence shown here is derived from an EMBL/GenBank/DDBJ whole genome shotgun (WGS) entry which is preliminary data.</text>
</comment>
<evidence type="ECO:0000313" key="2">
    <source>
        <dbReference type="EMBL" id="KAH7973160.1"/>
    </source>
</evidence>
<feature type="region of interest" description="Disordered" evidence="1">
    <location>
        <begin position="238"/>
        <end position="259"/>
    </location>
</feature>
<organism evidence="2 3">
    <name type="scientific">Rhipicephalus sanguineus</name>
    <name type="common">Brown dog tick</name>
    <name type="synonym">Ixodes sanguineus</name>
    <dbReference type="NCBI Taxonomy" id="34632"/>
    <lineage>
        <taxon>Eukaryota</taxon>
        <taxon>Metazoa</taxon>
        <taxon>Ecdysozoa</taxon>
        <taxon>Arthropoda</taxon>
        <taxon>Chelicerata</taxon>
        <taxon>Arachnida</taxon>
        <taxon>Acari</taxon>
        <taxon>Parasitiformes</taxon>
        <taxon>Ixodida</taxon>
        <taxon>Ixodoidea</taxon>
        <taxon>Ixodidae</taxon>
        <taxon>Rhipicephalinae</taxon>
        <taxon>Rhipicephalus</taxon>
        <taxon>Rhipicephalus</taxon>
    </lineage>
</organism>
<dbReference type="VEuPathDB" id="VectorBase:RSAN_050837"/>
<evidence type="ECO:0000256" key="1">
    <source>
        <dbReference type="SAM" id="MobiDB-lite"/>
    </source>
</evidence>
<reference evidence="2" key="2">
    <citation type="submission" date="2021-09" db="EMBL/GenBank/DDBJ databases">
        <authorList>
            <person name="Jia N."/>
            <person name="Wang J."/>
            <person name="Shi W."/>
            <person name="Du L."/>
            <person name="Sun Y."/>
            <person name="Zhan W."/>
            <person name="Jiang J."/>
            <person name="Wang Q."/>
            <person name="Zhang B."/>
            <person name="Ji P."/>
            <person name="Sakyi L.B."/>
            <person name="Cui X."/>
            <person name="Yuan T."/>
            <person name="Jiang B."/>
            <person name="Yang W."/>
            <person name="Lam T.T.-Y."/>
            <person name="Chang Q."/>
            <person name="Ding S."/>
            <person name="Wang X."/>
            <person name="Zhu J."/>
            <person name="Ruan X."/>
            <person name="Zhao L."/>
            <person name="Wei J."/>
            <person name="Que T."/>
            <person name="Du C."/>
            <person name="Cheng J."/>
            <person name="Dai P."/>
            <person name="Han X."/>
            <person name="Huang E."/>
            <person name="Gao Y."/>
            <person name="Liu J."/>
            <person name="Shao H."/>
            <person name="Ye R."/>
            <person name="Li L."/>
            <person name="Wei W."/>
            <person name="Wang X."/>
            <person name="Wang C."/>
            <person name="Huo Q."/>
            <person name="Li W."/>
            <person name="Guo W."/>
            <person name="Chen H."/>
            <person name="Chen S."/>
            <person name="Zhou L."/>
            <person name="Zhou L."/>
            <person name="Ni X."/>
            <person name="Tian J."/>
            <person name="Zhou Y."/>
            <person name="Sheng Y."/>
            <person name="Liu T."/>
            <person name="Pan Y."/>
            <person name="Xia L."/>
            <person name="Li J."/>
            <person name="Zhao F."/>
            <person name="Cao W."/>
        </authorList>
    </citation>
    <scope>NUCLEOTIDE SEQUENCE</scope>
    <source>
        <strain evidence="2">Rsan-2018</strain>
        <tissue evidence="2">Larvae</tissue>
    </source>
</reference>
<dbReference type="Proteomes" id="UP000821837">
    <property type="component" value="Chromosome 11"/>
</dbReference>
<feature type="region of interest" description="Disordered" evidence="1">
    <location>
        <begin position="86"/>
        <end position="139"/>
    </location>
</feature>
<accession>A0A9D4QC53</accession>
<sequence length="467" mass="50283">MLPRLCPPVPPFDPAYSRGWFMRLDAILAVNGIKTQPRMHAVLLNALPVELCHLAAESSSSPRPYDDLCAAVLACYGQTYRPLPGSREFQVSPPSQGAGPTGPQPSLDQDLSSPATTPPTSRPATCASIPAPDYRPDDVHEVPAAIGHSTERSVFSTASAHGPSDLPAICTSSPTSTAHDTSDTSGSTTATSPHALEPAIDTDTMKPAIRPPIPEASPAMMPNEPAFSTSTLCASCQQELPSSSTSPAAEVQAPNQLRPNVRDAATMTENPEDHPPGSPQVDQTAYALPATQADNPPAAPHTRSPAPTKQLHSATTAAPSSSLSNTAPHTETSPATSICSARLAAHLQSTRQTMEQPPPIMCYRRHANCVARPPRRSSHRRTSKSAGQDVPRLRSTLSLSHLYPSVRTNRQHHKSLRVFQFHWAAQRNFSAHYRFPRYRCRSLLPTASLRREPRPLRCSQSRPPETS</sequence>
<keyword evidence="3" id="KW-1185">Reference proteome</keyword>
<feature type="region of interest" description="Disordered" evidence="1">
    <location>
        <begin position="291"/>
        <end position="336"/>
    </location>
</feature>
<feature type="compositionally biased region" description="Basic residues" evidence="1">
    <location>
        <begin position="371"/>
        <end position="383"/>
    </location>
</feature>
<reference evidence="2" key="1">
    <citation type="journal article" date="2020" name="Cell">
        <title>Large-Scale Comparative Analyses of Tick Genomes Elucidate Their Genetic Diversity and Vector Capacities.</title>
        <authorList>
            <consortium name="Tick Genome and Microbiome Consortium (TIGMIC)"/>
            <person name="Jia N."/>
            <person name="Wang J."/>
            <person name="Shi W."/>
            <person name="Du L."/>
            <person name="Sun Y."/>
            <person name="Zhan W."/>
            <person name="Jiang J.F."/>
            <person name="Wang Q."/>
            <person name="Zhang B."/>
            <person name="Ji P."/>
            <person name="Bell-Sakyi L."/>
            <person name="Cui X.M."/>
            <person name="Yuan T.T."/>
            <person name="Jiang B.G."/>
            <person name="Yang W.F."/>
            <person name="Lam T.T."/>
            <person name="Chang Q.C."/>
            <person name="Ding S.J."/>
            <person name="Wang X.J."/>
            <person name="Zhu J.G."/>
            <person name="Ruan X.D."/>
            <person name="Zhao L."/>
            <person name="Wei J.T."/>
            <person name="Ye R.Z."/>
            <person name="Que T.C."/>
            <person name="Du C.H."/>
            <person name="Zhou Y.H."/>
            <person name="Cheng J.X."/>
            <person name="Dai P.F."/>
            <person name="Guo W.B."/>
            <person name="Han X.H."/>
            <person name="Huang E.J."/>
            <person name="Li L.F."/>
            <person name="Wei W."/>
            <person name="Gao Y.C."/>
            <person name="Liu J.Z."/>
            <person name="Shao H.Z."/>
            <person name="Wang X."/>
            <person name="Wang C.C."/>
            <person name="Yang T.C."/>
            <person name="Huo Q.B."/>
            <person name="Li W."/>
            <person name="Chen H.Y."/>
            <person name="Chen S.E."/>
            <person name="Zhou L.G."/>
            <person name="Ni X.B."/>
            <person name="Tian J.H."/>
            <person name="Sheng Y."/>
            <person name="Liu T."/>
            <person name="Pan Y.S."/>
            <person name="Xia L.Y."/>
            <person name="Li J."/>
            <person name="Zhao F."/>
            <person name="Cao W.C."/>
        </authorList>
    </citation>
    <scope>NUCLEOTIDE SEQUENCE</scope>
    <source>
        <strain evidence="2">Rsan-2018</strain>
    </source>
</reference>
<feature type="compositionally biased region" description="Low complexity" evidence="1">
    <location>
        <begin position="313"/>
        <end position="327"/>
    </location>
</feature>
<proteinExistence type="predicted"/>
<evidence type="ECO:0000313" key="3">
    <source>
        <dbReference type="Proteomes" id="UP000821837"/>
    </source>
</evidence>
<feature type="region of interest" description="Disordered" evidence="1">
    <location>
        <begin position="371"/>
        <end position="393"/>
    </location>
</feature>